<evidence type="ECO:0000313" key="3">
    <source>
        <dbReference type="Proteomes" id="UP000257323"/>
    </source>
</evidence>
<dbReference type="Proteomes" id="UP000257323">
    <property type="component" value="Unassembled WGS sequence"/>
</dbReference>
<dbReference type="PROSITE" id="PS51257">
    <property type="entry name" value="PROKAR_LIPOPROTEIN"/>
    <property type="match status" value="1"/>
</dbReference>
<protein>
    <recommendedName>
        <fullName evidence="4">Lipoprotein</fullName>
    </recommendedName>
</protein>
<feature type="chain" id="PRO_5017545305" description="Lipoprotein" evidence="1">
    <location>
        <begin position="20"/>
        <end position="142"/>
    </location>
</feature>
<proteinExistence type="predicted"/>
<dbReference type="EMBL" id="QUAH01000001">
    <property type="protein sequence ID" value="RFT17133.1"/>
    <property type="molecule type" value="Genomic_DNA"/>
</dbReference>
<comment type="caution">
    <text evidence="2">The sequence shown here is derived from an EMBL/GenBank/DDBJ whole genome shotgun (WGS) entry which is preliminary data.</text>
</comment>
<evidence type="ECO:0008006" key="4">
    <source>
        <dbReference type="Google" id="ProtNLM"/>
    </source>
</evidence>
<dbReference type="AlphaFoldDB" id="A0A3E2BQT5"/>
<name>A0A3E2BQT5_9BACT</name>
<keyword evidence="1" id="KW-0732">Signal</keyword>
<evidence type="ECO:0000256" key="1">
    <source>
        <dbReference type="SAM" id="SignalP"/>
    </source>
</evidence>
<evidence type="ECO:0000313" key="2">
    <source>
        <dbReference type="EMBL" id="RFT17133.1"/>
    </source>
</evidence>
<feature type="signal peptide" evidence="1">
    <location>
        <begin position="1"/>
        <end position="19"/>
    </location>
</feature>
<accession>A0A3E2BQT5</accession>
<reference evidence="2 3" key="1">
    <citation type="submission" date="2018-08" db="EMBL/GenBank/DDBJ databases">
        <title>Genome analysis of the thermophilic bacterium of the candidate phylum Aminicenantes from deep subsurface aquifer revealed its physiology and ecological role.</title>
        <authorList>
            <person name="Kadnikov V.V."/>
            <person name="Mardanov A.V."/>
            <person name="Beletsky A.V."/>
            <person name="Karnachuk O.V."/>
            <person name="Ravin N.V."/>
        </authorList>
    </citation>
    <scope>NUCLEOTIDE SEQUENCE [LARGE SCALE GENOMIC DNA]</scope>
    <source>
        <strain evidence="2">BY38</strain>
    </source>
</reference>
<gene>
    <name evidence="2" type="ORF">OP8BY_1075</name>
</gene>
<organism evidence="2 3">
    <name type="scientific">Candidatus Saccharicenans subterraneus</name>
    <dbReference type="NCBI Taxonomy" id="2508984"/>
    <lineage>
        <taxon>Bacteria</taxon>
        <taxon>Candidatus Aminicenantota</taxon>
        <taxon>Candidatus Aminicenantia</taxon>
        <taxon>Candidatus Aminicenantales</taxon>
        <taxon>Candidatus Saccharicenantaceae</taxon>
        <taxon>Candidatus Saccharicenans</taxon>
    </lineage>
</organism>
<sequence length="142" mass="16321">MSKKLFAFLCLTAALLFLASCFSYQKHPKLHYYSGPNVPPEFINIVRATPSEIEFVLRVKFPEKKLYHLILDGDEPVAEGWYSTVRADGTSYTLVMKPKPGLSFQVGKTYRLCIGQQSPEYVQLESNNYQCMAEYVFVFEEK</sequence>